<dbReference type="PANTHER" id="PTHR37817:SF1">
    <property type="entry name" value="N-ACETYLTRANSFERASE EIS"/>
    <property type="match status" value="1"/>
</dbReference>
<sequence>MRCKVTEIRFVNNEELKHAAALSDSIFRDSEQTSMGVAFPQIFSSGLNQSMAAFEAGKLVAFMGLVPNIINIGRSQLQVHSLGSVCTDSEYRGKGHASLLLEQIYTFIKDSGSSLLLVSGDRTLYTRSGCRKFGEIKHYSITVQDAETIRQSNEGSSVNLRLFEAKDAFALHKLRKNNSVAFEESLFGTTQLIESEAVASIAKLKHKLYVAELAGKIIASLIVAVQDKHASKAEPFIVEWNGVASVAVNLIAYAIQQDSLAKINLYSPWHELDMHETLEGVSHTTIHNSGTIKIVDSKKLWEQLQPHLNEKSPDASAVVELLEADEADTVQLSVLGNVIRLSYDEVVDLLFNPLANVPLLKPYKSVLDHLFPIAFPYTAGLHYV</sequence>
<keyword evidence="3" id="KW-1185">Reference proteome</keyword>
<dbReference type="Proteomes" id="UP000426246">
    <property type="component" value="Chromosome"/>
</dbReference>
<dbReference type="PROSITE" id="PS51186">
    <property type="entry name" value="GNAT"/>
    <property type="match status" value="1"/>
</dbReference>
<dbReference type="AlphaFoldDB" id="A0A6B8RFN9"/>
<dbReference type="InterPro" id="IPR000182">
    <property type="entry name" value="GNAT_dom"/>
</dbReference>
<dbReference type="Gene3D" id="3.40.630.30">
    <property type="match status" value="1"/>
</dbReference>
<keyword evidence="2" id="KW-0808">Transferase</keyword>
<dbReference type="InterPro" id="IPR051554">
    <property type="entry name" value="Acetyltransferase_Eis"/>
</dbReference>
<dbReference type="CDD" id="cd04301">
    <property type="entry name" value="NAT_SF"/>
    <property type="match status" value="1"/>
</dbReference>
<feature type="domain" description="N-acetyltransferase" evidence="1">
    <location>
        <begin position="6"/>
        <end position="150"/>
    </location>
</feature>
<evidence type="ECO:0000313" key="2">
    <source>
        <dbReference type="EMBL" id="QGQ94395.1"/>
    </source>
</evidence>
<dbReference type="PANTHER" id="PTHR37817">
    <property type="entry name" value="N-ACETYLTRANSFERASE EIS"/>
    <property type="match status" value="1"/>
</dbReference>
<name>A0A6B8RFN9_9BACL</name>
<evidence type="ECO:0000259" key="1">
    <source>
        <dbReference type="PROSITE" id="PS51186"/>
    </source>
</evidence>
<protein>
    <submittedName>
        <fullName evidence="2">GNAT family N-acetyltransferase</fullName>
    </submittedName>
</protein>
<dbReference type="SUPFAM" id="SSF55729">
    <property type="entry name" value="Acyl-CoA N-acyltransferases (Nat)"/>
    <property type="match status" value="1"/>
</dbReference>
<dbReference type="KEGG" id="ppsc:EHS13_05470"/>
<organism evidence="2 3">
    <name type="scientific">Paenibacillus psychroresistens</name>
    <dbReference type="NCBI Taxonomy" id="1778678"/>
    <lineage>
        <taxon>Bacteria</taxon>
        <taxon>Bacillati</taxon>
        <taxon>Bacillota</taxon>
        <taxon>Bacilli</taxon>
        <taxon>Bacillales</taxon>
        <taxon>Paenibacillaceae</taxon>
        <taxon>Paenibacillus</taxon>
    </lineage>
</organism>
<dbReference type="GO" id="GO:0030649">
    <property type="term" value="P:aminoglycoside antibiotic catabolic process"/>
    <property type="evidence" value="ECO:0007669"/>
    <property type="project" value="TreeGrafter"/>
</dbReference>
<gene>
    <name evidence="2" type="ORF">EHS13_05470</name>
</gene>
<dbReference type="Pfam" id="PF13527">
    <property type="entry name" value="Acetyltransf_9"/>
    <property type="match status" value="1"/>
</dbReference>
<dbReference type="InterPro" id="IPR016181">
    <property type="entry name" value="Acyl_CoA_acyltransferase"/>
</dbReference>
<dbReference type="GO" id="GO:0034069">
    <property type="term" value="F:aminoglycoside N-acetyltransferase activity"/>
    <property type="evidence" value="ECO:0007669"/>
    <property type="project" value="TreeGrafter"/>
</dbReference>
<dbReference type="EMBL" id="CP034235">
    <property type="protein sequence ID" value="QGQ94395.1"/>
    <property type="molecule type" value="Genomic_DNA"/>
</dbReference>
<evidence type="ECO:0000313" key="3">
    <source>
        <dbReference type="Proteomes" id="UP000426246"/>
    </source>
</evidence>
<accession>A0A6B8RFN9</accession>
<proteinExistence type="predicted"/>
<reference evidence="3" key="1">
    <citation type="submission" date="2018-11" db="EMBL/GenBank/DDBJ databases">
        <title>Complete genome sequence of Paenibacillus sp. ML311-T8.</title>
        <authorList>
            <person name="Nam Y.-D."/>
            <person name="Kang J."/>
            <person name="Chung W.-H."/>
            <person name="Park Y.S."/>
        </authorList>
    </citation>
    <scope>NUCLEOTIDE SEQUENCE [LARGE SCALE GENOMIC DNA]</scope>
    <source>
        <strain evidence="3">ML311-T8</strain>
    </source>
</reference>